<feature type="non-terminal residue" evidence="1">
    <location>
        <position position="59"/>
    </location>
</feature>
<name>X1CNE2_9ZZZZ</name>
<reference evidence="1" key="1">
    <citation type="journal article" date="2014" name="Front. Microbiol.">
        <title>High frequency of phylogenetically diverse reductive dehalogenase-homologous genes in deep subseafloor sedimentary metagenomes.</title>
        <authorList>
            <person name="Kawai M."/>
            <person name="Futagami T."/>
            <person name="Toyoda A."/>
            <person name="Takaki Y."/>
            <person name="Nishi S."/>
            <person name="Hori S."/>
            <person name="Arai W."/>
            <person name="Tsubouchi T."/>
            <person name="Morono Y."/>
            <person name="Uchiyama I."/>
            <person name="Ito T."/>
            <person name="Fujiyama A."/>
            <person name="Inagaki F."/>
            <person name="Takami H."/>
        </authorList>
    </citation>
    <scope>NUCLEOTIDE SEQUENCE</scope>
    <source>
        <strain evidence="1">Expedition CK06-06</strain>
    </source>
</reference>
<accession>X1CNE2</accession>
<protein>
    <submittedName>
        <fullName evidence="1">Uncharacterized protein</fullName>
    </submittedName>
</protein>
<sequence>MMYYLYHIPGKKIGVTCNLKDRVTRQQGYSADEYEVLLTSDDIDYISDKEIELQQSHGY</sequence>
<gene>
    <name evidence="1" type="ORF">S01H4_30148</name>
</gene>
<organism evidence="1">
    <name type="scientific">marine sediment metagenome</name>
    <dbReference type="NCBI Taxonomy" id="412755"/>
    <lineage>
        <taxon>unclassified sequences</taxon>
        <taxon>metagenomes</taxon>
        <taxon>ecological metagenomes</taxon>
    </lineage>
</organism>
<dbReference type="AlphaFoldDB" id="X1CNE2"/>
<dbReference type="EMBL" id="BART01015536">
    <property type="protein sequence ID" value="GAG85776.1"/>
    <property type="molecule type" value="Genomic_DNA"/>
</dbReference>
<proteinExistence type="predicted"/>
<evidence type="ECO:0000313" key="1">
    <source>
        <dbReference type="EMBL" id="GAG85776.1"/>
    </source>
</evidence>
<comment type="caution">
    <text evidence="1">The sequence shown here is derived from an EMBL/GenBank/DDBJ whole genome shotgun (WGS) entry which is preliminary data.</text>
</comment>